<protein>
    <recommendedName>
        <fullName evidence="6">Transcription repressor</fullName>
    </recommendedName>
    <alternativeName>
        <fullName evidence="6">Ovate family protein</fullName>
    </alternativeName>
</protein>
<organism evidence="9">
    <name type="scientific">Ananas comosus var. bracteatus</name>
    <name type="common">red pineapple</name>
    <dbReference type="NCBI Taxonomy" id="296719"/>
    <lineage>
        <taxon>Eukaryota</taxon>
        <taxon>Viridiplantae</taxon>
        <taxon>Streptophyta</taxon>
        <taxon>Embryophyta</taxon>
        <taxon>Tracheophyta</taxon>
        <taxon>Spermatophyta</taxon>
        <taxon>Magnoliopsida</taxon>
        <taxon>Liliopsida</taxon>
        <taxon>Poales</taxon>
        <taxon>Bromeliaceae</taxon>
        <taxon>Bromelioideae</taxon>
        <taxon>Ananas</taxon>
    </lineage>
</organism>
<comment type="function">
    <text evidence="6">Transcriptional repressor that regulates multiple aspects of plant growth and development.</text>
</comment>
<evidence type="ECO:0000256" key="3">
    <source>
        <dbReference type="ARBA" id="ARBA00023015"/>
    </source>
</evidence>
<keyword evidence="5 6" id="KW-0539">Nucleus</keyword>
<comment type="subcellular location">
    <subcellularLocation>
        <location evidence="1 6">Nucleus</location>
    </subcellularLocation>
</comment>
<dbReference type="PANTHER" id="PTHR33057">
    <property type="entry name" value="TRANSCRIPTION REPRESSOR OFP7-RELATED"/>
    <property type="match status" value="1"/>
</dbReference>
<dbReference type="Pfam" id="PF04844">
    <property type="entry name" value="Ovate"/>
    <property type="match status" value="1"/>
</dbReference>
<dbReference type="AlphaFoldDB" id="A0A6V7PGJ0"/>
<evidence type="ECO:0000256" key="1">
    <source>
        <dbReference type="ARBA" id="ARBA00004123"/>
    </source>
</evidence>
<evidence type="ECO:0000256" key="7">
    <source>
        <dbReference type="SAM" id="MobiDB-lite"/>
    </source>
</evidence>
<feature type="domain" description="OVATE" evidence="8">
    <location>
        <begin position="154"/>
        <end position="218"/>
    </location>
</feature>
<proteinExistence type="predicted"/>
<name>A0A6V7PGJ0_ANACO</name>
<dbReference type="InterPro" id="IPR006458">
    <property type="entry name" value="Ovate_C"/>
</dbReference>
<accession>A0A6V7PGJ0</accession>
<dbReference type="EMBL" id="LR862130">
    <property type="protein sequence ID" value="CAD1829853.1"/>
    <property type="molecule type" value="Genomic_DNA"/>
</dbReference>
<keyword evidence="4 6" id="KW-0804">Transcription</keyword>
<dbReference type="PANTHER" id="PTHR33057:SF117">
    <property type="entry name" value="TRANSCRIPTION REPRESSOR OFP14"/>
    <property type="match status" value="1"/>
</dbReference>
<evidence type="ECO:0000256" key="5">
    <source>
        <dbReference type="ARBA" id="ARBA00023242"/>
    </source>
</evidence>
<keyword evidence="3 6" id="KW-0805">Transcription regulation</keyword>
<evidence type="ECO:0000256" key="6">
    <source>
        <dbReference type="RuleBase" id="RU367028"/>
    </source>
</evidence>
<reference evidence="9" key="1">
    <citation type="submission" date="2020-07" db="EMBL/GenBank/DDBJ databases">
        <authorList>
            <person name="Lin J."/>
        </authorList>
    </citation>
    <scope>NUCLEOTIDE SEQUENCE</scope>
</reference>
<evidence type="ECO:0000259" key="8">
    <source>
        <dbReference type="PROSITE" id="PS51754"/>
    </source>
</evidence>
<dbReference type="PROSITE" id="PS51754">
    <property type="entry name" value="OVATE"/>
    <property type="match status" value="1"/>
</dbReference>
<evidence type="ECO:0000256" key="2">
    <source>
        <dbReference type="ARBA" id="ARBA00022491"/>
    </source>
</evidence>
<dbReference type="GO" id="GO:0045892">
    <property type="term" value="P:negative regulation of DNA-templated transcription"/>
    <property type="evidence" value="ECO:0007669"/>
    <property type="project" value="UniProtKB-UniRule"/>
</dbReference>
<dbReference type="InterPro" id="IPR038933">
    <property type="entry name" value="Ovate"/>
</dbReference>
<feature type="region of interest" description="Disordered" evidence="7">
    <location>
        <begin position="79"/>
        <end position="99"/>
    </location>
</feature>
<sequence length="254" mass="27510">MNSMGRRSKKLQLYLSKKLRRSWLLSACKYPKTPSFAVSRHNDDDAADAAAAAAHGATLSDVDRFLHENFHSLYIRDPSDVTDAASSPPGSTPSRAGPLLGPVLRVPRHDVELDHAGPGRAGHVGVVVVVVGGGGGGGHVSGGGGEDDVAAAAVVTFSKDPYEDFRRSMREMVDARRVDASQPLDWDFMEELLFCYLELNDKSVHKYILTAFTDLTVSFRRPRDPAVSADAGTEQRRRRRTRTKAAAAAAAVRL</sequence>
<gene>
    <name evidence="9" type="ORF">CB5_LOCUS13064</name>
</gene>
<dbReference type="GO" id="GO:0005634">
    <property type="term" value="C:nucleus"/>
    <property type="evidence" value="ECO:0007669"/>
    <property type="project" value="UniProtKB-SubCell"/>
</dbReference>
<keyword evidence="2 6" id="KW-0678">Repressor</keyword>
<evidence type="ECO:0000313" key="9">
    <source>
        <dbReference type="EMBL" id="CAD1829853.1"/>
    </source>
</evidence>
<feature type="compositionally biased region" description="Polar residues" evidence="7">
    <location>
        <begin position="84"/>
        <end position="94"/>
    </location>
</feature>
<evidence type="ECO:0000256" key="4">
    <source>
        <dbReference type="ARBA" id="ARBA00023163"/>
    </source>
</evidence>
<dbReference type="NCBIfam" id="TIGR01568">
    <property type="entry name" value="A_thal_3678"/>
    <property type="match status" value="1"/>
</dbReference>